<dbReference type="Pfam" id="PF01370">
    <property type="entry name" value="Epimerase"/>
    <property type="match status" value="1"/>
</dbReference>
<feature type="domain" description="NAD-dependent epimerase/dehydratase" evidence="2">
    <location>
        <begin position="3"/>
        <end position="222"/>
    </location>
</feature>
<sequence length="300" mass="32774">MNILLTGGTGLIGRALCRHWLAEGHRLWVWSRTPQSVAKLCGAEVQGVGSLQQLEAVALDAVVNLAGAPIADRPWTKSRKTLLWDSRVKLTEQLVEWLGKREQKPALLISGSAVGWYGDGGEHRLTEADQPVSTDFASQLCNAWEERANEATVLGIRVVLVRTGLVLARDGGFLQRLLPVFKLGLGGRLGNGRQWMPWIHIDDQIALIDFLLRQPAASGPYNACAPTPVRNADFTRSLAHCLHRPALLPVPAAVLKPLLGELAGLLLGGQHVLPQRSQEEGFSFRYTHLDSALADLLMHP</sequence>
<evidence type="ECO:0000259" key="2">
    <source>
        <dbReference type="Pfam" id="PF01370"/>
    </source>
</evidence>
<proteinExistence type="inferred from homology"/>
<evidence type="ECO:0000259" key="3">
    <source>
        <dbReference type="Pfam" id="PF08338"/>
    </source>
</evidence>
<dbReference type="KEGG" id="pstu:UIB01_12165"/>
<dbReference type="InterPro" id="IPR036291">
    <property type="entry name" value="NAD(P)-bd_dom_sf"/>
</dbReference>
<evidence type="ECO:0000256" key="1">
    <source>
        <dbReference type="ARBA" id="ARBA00009353"/>
    </source>
</evidence>
<dbReference type="SUPFAM" id="SSF51735">
    <property type="entry name" value="NAD(P)-binding Rossmann-fold domains"/>
    <property type="match status" value="1"/>
</dbReference>
<comment type="similarity">
    <text evidence="1">Belongs to the NAD(P)-dependent epimerase/dehydratase family. SDR39U1 subfamily.</text>
</comment>
<dbReference type="EMBL" id="CP007509">
    <property type="protein sequence ID" value="AHY43186.1"/>
    <property type="molecule type" value="Genomic_DNA"/>
</dbReference>
<accession>A0A023WT84</accession>
<dbReference type="InterPro" id="IPR001509">
    <property type="entry name" value="Epimerase_deHydtase"/>
</dbReference>
<dbReference type="Gene3D" id="3.40.50.720">
    <property type="entry name" value="NAD(P)-binding Rossmann-like Domain"/>
    <property type="match status" value="1"/>
</dbReference>
<gene>
    <name evidence="4" type="ORF">UIB01_12165</name>
</gene>
<protein>
    <submittedName>
        <fullName evidence="4">NAD-dependent dehydratase</fullName>
    </submittedName>
</protein>
<dbReference type="AlphaFoldDB" id="A0A023WT84"/>
<feature type="domain" description="DUF1731" evidence="3">
    <location>
        <begin position="250"/>
        <end position="296"/>
    </location>
</feature>
<dbReference type="PANTHER" id="PTHR11092:SF0">
    <property type="entry name" value="EPIMERASE FAMILY PROTEIN SDR39U1"/>
    <property type="match status" value="1"/>
</dbReference>
<dbReference type="InterPro" id="IPR010099">
    <property type="entry name" value="SDR39U1"/>
</dbReference>
<dbReference type="PANTHER" id="PTHR11092">
    <property type="entry name" value="SUGAR NUCLEOTIDE EPIMERASE RELATED"/>
    <property type="match status" value="1"/>
</dbReference>
<organism evidence="4 5">
    <name type="scientific">Stutzerimonas stutzeri</name>
    <name type="common">Pseudomonas stutzeri</name>
    <dbReference type="NCBI Taxonomy" id="316"/>
    <lineage>
        <taxon>Bacteria</taxon>
        <taxon>Pseudomonadati</taxon>
        <taxon>Pseudomonadota</taxon>
        <taxon>Gammaproteobacteria</taxon>
        <taxon>Pseudomonadales</taxon>
        <taxon>Pseudomonadaceae</taxon>
        <taxon>Stutzerimonas</taxon>
    </lineage>
</organism>
<dbReference type="Proteomes" id="UP000025238">
    <property type="component" value="Chromosome"/>
</dbReference>
<reference evidence="4 5" key="1">
    <citation type="submission" date="2014-03" db="EMBL/GenBank/DDBJ databases">
        <title>Complete genome sequence of Pseudomonas stutzeri 19SMN4.</title>
        <authorList>
            <person name="Brunet-Galmes I."/>
            <person name="Nogales B."/>
            <person name="Busquets A."/>
            <person name="Pena A."/>
            <person name="Gomila M."/>
            <person name="Garcia-Valdes E."/>
            <person name="Lalucat J."/>
            <person name="Bennasar A."/>
            <person name="Bosch R."/>
        </authorList>
    </citation>
    <scope>NUCLEOTIDE SEQUENCE [LARGE SCALE GENOMIC DNA]</scope>
    <source>
        <strain evidence="4 5">19SMN4</strain>
    </source>
</reference>
<dbReference type="PATRIC" id="fig|316.97.peg.2435"/>
<dbReference type="Pfam" id="PF08338">
    <property type="entry name" value="DUF1731"/>
    <property type="match status" value="1"/>
</dbReference>
<name>A0A023WT84_STUST</name>
<evidence type="ECO:0000313" key="5">
    <source>
        <dbReference type="Proteomes" id="UP000025238"/>
    </source>
</evidence>
<dbReference type="InterPro" id="IPR013549">
    <property type="entry name" value="DUF1731"/>
</dbReference>
<evidence type="ECO:0000313" key="4">
    <source>
        <dbReference type="EMBL" id="AHY43186.1"/>
    </source>
</evidence>
<dbReference type="NCBIfam" id="TIGR01777">
    <property type="entry name" value="yfcH"/>
    <property type="match status" value="1"/>
</dbReference>
<dbReference type="OrthoDB" id="9801773at2"/>